<accession>M0FR21</accession>
<dbReference type="GO" id="GO:0032993">
    <property type="term" value="C:protein-DNA complex"/>
    <property type="evidence" value="ECO:0007669"/>
    <property type="project" value="TreeGrafter"/>
</dbReference>
<evidence type="ECO:0000259" key="7">
    <source>
        <dbReference type="PROSITE" id="PS50110"/>
    </source>
</evidence>
<keyword evidence="4" id="KW-0238">DNA-binding</keyword>
<keyword evidence="2" id="KW-0902">Two-component regulatory system</keyword>
<dbReference type="STRING" id="1227481.C467_01978"/>
<evidence type="ECO:0000256" key="2">
    <source>
        <dbReference type="ARBA" id="ARBA00023012"/>
    </source>
</evidence>
<feature type="domain" description="Response regulatory" evidence="7">
    <location>
        <begin position="1"/>
        <end position="97"/>
    </location>
</feature>
<evidence type="ECO:0000256" key="6">
    <source>
        <dbReference type="PROSITE-ProRule" id="PRU00169"/>
    </source>
</evidence>
<feature type="modified residue" description="4-aspartylphosphate" evidence="6">
    <location>
        <position position="35"/>
    </location>
</feature>
<gene>
    <name evidence="8" type="ORF">C467_01978</name>
</gene>
<dbReference type="InterPro" id="IPR039420">
    <property type="entry name" value="WalR-like"/>
</dbReference>
<dbReference type="GO" id="GO:0006355">
    <property type="term" value="P:regulation of DNA-templated transcription"/>
    <property type="evidence" value="ECO:0007669"/>
    <property type="project" value="TreeGrafter"/>
</dbReference>
<evidence type="ECO:0000313" key="9">
    <source>
        <dbReference type="Proteomes" id="UP000011689"/>
    </source>
</evidence>
<dbReference type="PANTHER" id="PTHR48111:SF1">
    <property type="entry name" value="TWO-COMPONENT RESPONSE REGULATOR ORR33"/>
    <property type="match status" value="1"/>
</dbReference>
<dbReference type="InterPro" id="IPR013971">
    <property type="entry name" value="HalX_domain"/>
</dbReference>
<dbReference type="SMART" id="SM00448">
    <property type="entry name" value="REC"/>
    <property type="match status" value="1"/>
</dbReference>
<dbReference type="PROSITE" id="PS50110">
    <property type="entry name" value="RESPONSE_REGULATORY"/>
    <property type="match status" value="1"/>
</dbReference>
<sequence length="183" mass="20511">MYATALEDEYAVSVANSGEEALDEFDDEADVVLLDRKMPGLSGREVLERLRDDGHDQPVAMLTAVAPDWDILEIGFDDYLNKPTDMSELSRLVERLVTLGSLDNEVREYITRSVKQAAIEREKDPTALDDREDFAEFVEETTETSAELGDVTAELSPRETELVVETIARNLDSRADDDDMFSS</sequence>
<dbReference type="PANTHER" id="PTHR48111">
    <property type="entry name" value="REGULATOR OF RPOS"/>
    <property type="match status" value="1"/>
</dbReference>
<dbReference type="InterPro" id="IPR001789">
    <property type="entry name" value="Sig_transdc_resp-reg_receiver"/>
</dbReference>
<organism evidence="8 9">
    <name type="scientific">Halorubrum hochstenium ATCC 700873</name>
    <dbReference type="NCBI Taxonomy" id="1227481"/>
    <lineage>
        <taxon>Archaea</taxon>
        <taxon>Methanobacteriati</taxon>
        <taxon>Methanobacteriota</taxon>
        <taxon>Stenosarchaea group</taxon>
        <taxon>Halobacteria</taxon>
        <taxon>Halobacteriales</taxon>
        <taxon>Haloferacaceae</taxon>
        <taxon>Halorubrum</taxon>
    </lineage>
</organism>
<protein>
    <submittedName>
        <fullName evidence="8">Response regulator receiver protein</fullName>
    </submittedName>
</protein>
<dbReference type="GO" id="GO:0005829">
    <property type="term" value="C:cytosol"/>
    <property type="evidence" value="ECO:0007669"/>
    <property type="project" value="TreeGrafter"/>
</dbReference>
<dbReference type="EMBL" id="AOJO01000008">
    <property type="protein sequence ID" value="ELZ61004.1"/>
    <property type="molecule type" value="Genomic_DNA"/>
</dbReference>
<dbReference type="AlphaFoldDB" id="M0FR21"/>
<evidence type="ECO:0000256" key="3">
    <source>
        <dbReference type="ARBA" id="ARBA00023015"/>
    </source>
</evidence>
<evidence type="ECO:0000256" key="1">
    <source>
        <dbReference type="ARBA" id="ARBA00022553"/>
    </source>
</evidence>
<dbReference type="GO" id="GO:0000156">
    <property type="term" value="F:phosphorelay response regulator activity"/>
    <property type="evidence" value="ECO:0007669"/>
    <property type="project" value="TreeGrafter"/>
</dbReference>
<dbReference type="SUPFAM" id="SSF52172">
    <property type="entry name" value="CheY-like"/>
    <property type="match status" value="1"/>
</dbReference>
<evidence type="ECO:0000256" key="4">
    <source>
        <dbReference type="ARBA" id="ARBA00023125"/>
    </source>
</evidence>
<dbReference type="Proteomes" id="UP000011689">
    <property type="component" value="Unassembled WGS sequence"/>
</dbReference>
<dbReference type="Pfam" id="PF08663">
    <property type="entry name" value="HalX"/>
    <property type="match status" value="1"/>
</dbReference>
<evidence type="ECO:0000313" key="8">
    <source>
        <dbReference type="EMBL" id="ELZ61004.1"/>
    </source>
</evidence>
<dbReference type="InterPro" id="IPR011006">
    <property type="entry name" value="CheY-like_superfamily"/>
</dbReference>
<evidence type="ECO:0000256" key="5">
    <source>
        <dbReference type="ARBA" id="ARBA00023163"/>
    </source>
</evidence>
<proteinExistence type="predicted"/>
<dbReference type="Gene3D" id="3.40.50.2300">
    <property type="match status" value="1"/>
</dbReference>
<keyword evidence="5" id="KW-0804">Transcription</keyword>
<keyword evidence="3" id="KW-0805">Transcription regulation</keyword>
<keyword evidence="9" id="KW-1185">Reference proteome</keyword>
<name>M0FR21_9EURY</name>
<dbReference type="Pfam" id="PF00072">
    <property type="entry name" value="Response_reg"/>
    <property type="match status" value="1"/>
</dbReference>
<dbReference type="PATRIC" id="fig|1227481.4.peg.372"/>
<reference evidence="8 9" key="1">
    <citation type="journal article" date="2014" name="PLoS Genet.">
        <title>Phylogenetically driven sequencing of extremely halophilic archaea reveals strategies for static and dynamic osmo-response.</title>
        <authorList>
            <person name="Becker E.A."/>
            <person name="Seitzer P.M."/>
            <person name="Tritt A."/>
            <person name="Larsen D."/>
            <person name="Krusor M."/>
            <person name="Yao A.I."/>
            <person name="Wu D."/>
            <person name="Madern D."/>
            <person name="Eisen J.A."/>
            <person name="Darling A.E."/>
            <person name="Facciotti M.T."/>
        </authorList>
    </citation>
    <scope>NUCLEOTIDE SEQUENCE [LARGE SCALE GENOMIC DNA]</scope>
    <source>
        <strain evidence="8 9">ATCC 700873</strain>
    </source>
</reference>
<dbReference type="GO" id="GO:0000976">
    <property type="term" value="F:transcription cis-regulatory region binding"/>
    <property type="evidence" value="ECO:0007669"/>
    <property type="project" value="TreeGrafter"/>
</dbReference>
<comment type="caution">
    <text evidence="8">The sequence shown here is derived from an EMBL/GenBank/DDBJ whole genome shotgun (WGS) entry which is preliminary data.</text>
</comment>
<keyword evidence="1 6" id="KW-0597">Phosphoprotein</keyword>